<evidence type="ECO:0000256" key="8">
    <source>
        <dbReference type="ARBA" id="ARBA00023098"/>
    </source>
</evidence>
<keyword evidence="10" id="KW-0594">Phospholipid biosynthesis</keyword>
<dbReference type="EMBL" id="LNQE01001512">
    <property type="protein sequence ID" value="KUG16146.1"/>
    <property type="molecule type" value="Genomic_DNA"/>
</dbReference>
<evidence type="ECO:0000256" key="1">
    <source>
        <dbReference type="ARBA" id="ARBA00004141"/>
    </source>
</evidence>
<sequence length="269" mass="28274">MLAFWEILRPFNCLMASAAAIIGLLIAMVQDMHAALIIAGAVFLITGAGNVINDYYDRQIDAINRPDRPIPSKRVRPQTAFYYSIALFAAGCILAGLAGRICLAIAAFNSLLLFFYARNLKATPILGNLSVSYLTGSTFLFGGAVAGFMGILANQVPFGLSFLASMSREIAKDIEDMVGDQQGGARTLPILAGERAAAALAGLFGVAGVALSLLAPFGRLYLLIVAVADLLLLLSVYKVIRKDAAGSQKAIKKGMAVALLAFLAGALLS</sequence>
<dbReference type="HAMAP" id="MF_01286">
    <property type="entry name" value="DGGGP_synth"/>
    <property type="match status" value="1"/>
</dbReference>
<dbReference type="AlphaFoldDB" id="A0A0W8F6E6"/>
<dbReference type="CDD" id="cd13961">
    <property type="entry name" value="PT_UbiA_DGGGPS"/>
    <property type="match status" value="1"/>
</dbReference>
<dbReference type="GO" id="GO:0047295">
    <property type="term" value="F:geranylgeranylglycerol-phosphate geranylgeranyltransferase activity"/>
    <property type="evidence" value="ECO:0007669"/>
    <property type="project" value="InterPro"/>
</dbReference>
<comment type="caution">
    <text evidence="13">The sequence shown here is derived from an EMBL/GenBank/DDBJ whole genome shotgun (WGS) entry which is preliminary data.</text>
</comment>
<evidence type="ECO:0000256" key="7">
    <source>
        <dbReference type="ARBA" id="ARBA00022989"/>
    </source>
</evidence>
<proteinExistence type="inferred from homology"/>
<keyword evidence="4" id="KW-0808">Transferase</keyword>
<evidence type="ECO:0000256" key="2">
    <source>
        <dbReference type="ARBA" id="ARBA00022475"/>
    </source>
</evidence>
<evidence type="ECO:0000256" key="12">
    <source>
        <dbReference type="SAM" id="Phobius"/>
    </source>
</evidence>
<keyword evidence="8" id="KW-0443">Lipid metabolism</keyword>
<evidence type="ECO:0000256" key="5">
    <source>
        <dbReference type="ARBA" id="ARBA00022692"/>
    </source>
</evidence>
<organism evidence="13">
    <name type="scientific">hydrocarbon metagenome</name>
    <dbReference type="NCBI Taxonomy" id="938273"/>
    <lineage>
        <taxon>unclassified sequences</taxon>
        <taxon>metagenomes</taxon>
        <taxon>ecological metagenomes</taxon>
    </lineage>
</organism>
<keyword evidence="7 12" id="KW-1133">Transmembrane helix</keyword>
<dbReference type="GO" id="GO:0000287">
    <property type="term" value="F:magnesium ion binding"/>
    <property type="evidence" value="ECO:0007669"/>
    <property type="project" value="InterPro"/>
</dbReference>
<dbReference type="Gene3D" id="1.20.120.1780">
    <property type="entry name" value="UbiA prenyltransferase"/>
    <property type="match status" value="1"/>
</dbReference>
<reference evidence="13" key="1">
    <citation type="journal article" date="2015" name="Proc. Natl. Acad. Sci. U.S.A.">
        <title>Networks of energetic and metabolic interactions define dynamics in microbial communities.</title>
        <authorList>
            <person name="Embree M."/>
            <person name="Liu J.K."/>
            <person name="Al-Bassam M.M."/>
            <person name="Zengler K."/>
        </authorList>
    </citation>
    <scope>NUCLEOTIDE SEQUENCE</scope>
</reference>
<keyword evidence="9 12" id="KW-0472">Membrane</keyword>
<dbReference type="Gene3D" id="1.10.357.140">
    <property type="entry name" value="UbiA prenyltransferase"/>
    <property type="match status" value="1"/>
</dbReference>
<evidence type="ECO:0000313" key="13">
    <source>
        <dbReference type="EMBL" id="KUG16146.1"/>
    </source>
</evidence>
<evidence type="ECO:0000256" key="11">
    <source>
        <dbReference type="ARBA" id="ARBA00023264"/>
    </source>
</evidence>
<dbReference type="PANTHER" id="PTHR42723">
    <property type="entry name" value="CHLOROPHYLL SYNTHASE"/>
    <property type="match status" value="1"/>
</dbReference>
<dbReference type="InterPro" id="IPR044878">
    <property type="entry name" value="UbiA_sf"/>
</dbReference>
<name>A0A0W8F6E6_9ZZZZ</name>
<dbReference type="NCBIfam" id="NF009521">
    <property type="entry name" value="PRK12882.1"/>
    <property type="match status" value="1"/>
</dbReference>
<evidence type="ECO:0000256" key="10">
    <source>
        <dbReference type="ARBA" id="ARBA00023209"/>
    </source>
</evidence>
<dbReference type="GO" id="GO:0008654">
    <property type="term" value="P:phospholipid biosynthetic process"/>
    <property type="evidence" value="ECO:0007669"/>
    <property type="project" value="UniProtKB-KW"/>
</dbReference>
<feature type="transmembrane region" description="Helical" evidence="12">
    <location>
        <begin position="12"/>
        <end position="29"/>
    </location>
</feature>
<keyword evidence="11" id="KW-1208">Phospholipid metabolism</keyword>
<dbReference type="Pfam" id="PF01040">
    <property type="entry name" value="UbiA"/>
    <property type="match status" value="1"/>
</dbReference>
<evidence type="ECO:0000256" key="6">
    <source>
        <dbReference type="ARBA" id="ARBA00022842"/>
    </source>
</evidence>
<dbReference type="GO" id="GO:0005886">
    <property type="term" value="C:plasma membrane"/>
    <property type="evidence" value="ECO:0007669"/>
    <property type="project" value="InterPro"/>
</dbReference>
<dbReference type="InterPro" id="IPR050475">
    <property type="entry name" value="Prenyltransferase_related"/>
</dbReference>
<keyword evidence="6" id="KW-0460">Magnesium</keyword>
<dbReference type="InterPro" id="IPR023547">
    <property type="entry name" value="DGGGP_synth"/>
</dbReference>
<dbReference type="InterPro" id="IPR000537">
    <property type="entry name" value="UbiA_prenyltransferase"/>
</dbReference>
<accession>A0A0W8F6E6</accession>
<keyword evidence="2" id="KW-1003">Cell membrane</keyword>
<feature type="transmembrane region" description="Helical" evidence="12">
    <location>
        <begin position="196"/>
        <end position="214"/>
    </location>
</feature>
<feature type="transmembrane region" description="Helical" evidence="12">
    <location>
        <begin position="220"/>
        <end position="239"/>
    </location>
</feature>
<feature type="transmembrane region" description="Helical" evidence="12">
    <location>
        <begin position="35"/>
        <end position="56"/>
    </location>
</feature>
<keyword evidence="5 12" id="KW-0812">Transmembrane</keyword>
<feature type="transmembrane region" description="Helical" evidence="12">
    <location>
        <begin position="80"/>
        <end position="113"/>
    </location>
</feature>
<evidence type="ECO:0000256" key="9">
    <source>
        <dbReference type="ARBA" id="ARBA00023136"/>
    </source>
</evidence>
<dbReference type="PANTHER" id="PTHR42723:SF1">
    <property type="entry name" value="CHLOROPHYLL SYNTHASE, CHLOROPLASTIC"/>
    <property type="match status" value="1"/>
</dbReference>
<protein>
    <submittedName>
        <fullName evidence="13">(S)-2,3-di-o-geranylgeranylglyceryl phosphate synthase</fullName>
    </submittedName>
</protein>
<keyword evidence="3" id="KW-0444">Lipid biosynthesis</keyword>
<evidence type="ECO:0000256" key="4">
    <source>
        <dbReference type="ARBA" id="ARBA00022679"/>
    </source>
</evidence>
<evidence type="ECO:0000256" key="3">
    <source>
        <dbReference type="ARBA" id="ARBA00022516"/>
    </source>
</evidence>
<feature type="transmembrane region" description="Helical" evidence="12">
    <location>
        <begin position="133"/>
        <end position="153"/>
    </location>
</feature>
<comment type="subcellular location">
    <subcellularLocation>
        <location evidence="1">Membrane</location>
        <topology evidence="1">Multi-pass membrane protein</topology>
    </subcellularLocation>
</comment>
<gene>
    <name evidence="13" type="ORF">ASZ90_014189</name>
</gene>
<feature type="transmembrane region" description="Helical" evidence="12">
    <location>
        <begin position="251"/>
        <end position="268"/>
    </location>
</feature>